<comment type="caution">
    <text evidence="1">The sequence shown here is derived from an EMBL/GenBank/DDBJ whole genome shotgun (WGS) entry which is preliminary data.</text>
</comment>
<gene>
    <name evidence="1" type="ORF">HMPREF0216_02752</name>
</gene>
<organism evidence="1 2">
    <name type="scientific">Clostridium celatum DSM 1785</name>
    <dbReference type="NCBI Taxonomy" id="545697"/>
    <lineage>
        <taxon>Bacteria</taxon>
        <taxon>Bacillati</taxon>
        <taxon>Bacillota</taxon>
        <taxon>Clostridia</taxon>
        <taxon>Eubacteriales</taxon>
        <taxon>Clostridiaceae</taxon>
        <taxon>Clostridium</taxon>
    </lineage>
</organism>
<dbReference type="EMBL" id="AMEZ01000091">
    <property type="protein sequence ID" value="EKY23993.1"/>
    <property type="molecule type" value="Genomic_DNA"/>
</dbReference>
<proteinExistence type="predicted"/>
<dbReference type="AlphaFoldDB" id="L1Q7R2"/>
<accession>L1Q7R2</accession>
<reference evidence="1 2" key="1">
    <citation type="submission" date="2012-05" db="EMBL/GenBank/DDBJ databases">
        <authorList>
            <person name="Weinstock G."/>
            <person name="Sodergren E."/>
            <person name="Lobos E.A."/>
            <person name="Fulton L."/>
            <person name="Fulton R."/>
            <person name="Courtney L."/>
            <person name="Fronick C."/>
            <person name="O'Laughlin M."/>
            <person name="Godfrey J."/>
            <person name="Wilson R.M."/>
            <person name="Miner T."/>
            <person name="Farmer C."/>
            <person name="Delehaunty K."/>
            <person name="Cordes M."/>
            <person name="Minx P."/>
            <person name="Tomlinson C."/>
            <person name="Chen J."/>
            <person name="Wollam A."/>
            <person name="Pepin K.H."/>
            <person name="Bhonagiri V."/>
            <person name="Zhang X."/>
            <person name="Suruliraj S."/>
            <person name="Warren W."/>
            <person name="Mitreva M."/>
            <person name="Mardis E.R."/>
            <person name="Wilson R.K."/>
        </authorList>
    </citation>
    <scope>NUCLEOTIDE SEQUENCE [LARGE SCALE GENOMIC DNA]</scope>
    <source>
        <strain evidence="1 2">DSM 1785</strain>
    </source>
</reference>
<evidence type="ECO:0000313" key="1">
    <source>
        <dbReference type="EMBL" id="EKY23993.1"/>
    </source>
</evidence>
<dbReference type="HOGENOM" id="CLU_3060129_0_0_9"/>
<name>L1Q7R2_9CLOT</name>
<protein>
    <submittedName>
        <fullName evidence="1">Uncharacterized protein</fullName>
    </submittedName>
</protein>
<dbReference type="STRING" id="545697.HMPREF0216_02752"/>
<sequence>MYNMHISVTLLCDELSFKEIFIKLNYTLSAMLKVFFYIKVLNLTKGVAIQCII</sequence>
<keyword evidence="2" id="KW-1185">Reference proteome</keyword>
<dbReference type="Proteomes" id="UP000010420">
    <property type="component" value="Unassembled WGS sequence"/>
</dbReference>
<evidence type="ECO:0000313" key="2">
    <source>
        <dbReference type="Proteomes" id="UP000010420"/>
    </source>
</evidence>